<protein>
    <recommendedName>
        <fullName evidence="3">30S ribosomal protein S21</fullName>
    </recommendedName>
</protein>
<evidence type="ECO:0008006" key="3">
    <source>
        <dbReference type="Google" id="ProtNLM"/>
    </source>
</evidence>
<comment type="caution">
    <text evidence="1">The sequence shown here is derived from an EMBL/GenBank/DDBJ whole genome shotgun (WGS) entry which is preliminary data.</text>
</comment>
<evidence type="ECO:0000313" key="1">
    <source>
        <dbReference type="EMBL" id="OGY83043.1"/>
    </source>
</evidence>
<dbReference type="EMBL" id="MHKE01000016">
    <property type="protein sequence ID" value="OGY83043.1"/>
    <property type="molecule type" value="Genomic_DNA"/>
</dbReference>
<proteinExistence type="predicted"/>
<reference evidence="1 2" key="1">
    <citation type="journal article" date="2016" name="Nat. Commun.">
        <title>Thousands of microbial genomes shed light on interconnected biogeochemical processes in an aquifer system.</title>
        <authorList>
            <person name="Anantharaman K."/>
            <person name="Brown C.T."/>
            <person name="Hug L.A."/>
            <person name="Sharon I."/>
            <person name="Castelle C.J."/>
            <person name="Probst A.J."/>
            <person name="Thomas B.C."/>
            <person name="Singh A."/>
            <person name="Wilkins M.J."/>
            <person name="Karaoz U."/>
            <person name="Brodie E.L."/>
            <person name="Williams K.H."/>
            <person name="Hubbard S.S."/>
            <person name="Banfield J.F."/>
        </authorList>
    </citation>
    <scope>NUCLEOTIDE SEQUENCE [LARGE SCALE GENOMIC DNA]</scope>
</reference>
<accession>A0A1G2B1H6</accession>
<gene>
    <name evidence="1" type="ORF">A2898_00795</name>
</gene>
<name>A0A1G2B1H6_9BACT</name>
<organism evidence="1 2">
    <name type="scientific">Candidatus Kerfeldbacteria bacterium RIFCSPLOWO2_01_FULL_48_11</name>
    <dbReference type="NCBI Taxonomy" id="1798543"/>
    <lineage>
        <taxon>Bacteria</taxon>
        <taxon>Candidatus Kerfeldiibacteriota</taxon>
    </lineage>
</organism>
<sequence length="97" mass="11689">MVEVRKKEGESLEGLLRRFTKRVQQSGVLLRAKKGRFYSRDKSRREIREEAFRRELIQNKKEFLRKIGKLDAILEYQKGGRKMRRGVAKRILKTRVR</sequence>
<dbReference type="STRING" id="1798543.A2898_00795"/>
<evidence type="ECO:0000313" key="2">
    <source>
        <dbReference type="Proteomes" id="UP000179164"/>
    </source>
</evidence>
<dbReference type="Proteomes" id="UP000179164">
    <property type="component" value="Unassembled WGS sequence"/>
</dbReference>
<dbReference type="AlphaFoldDB" id="A0A1G2B1H6"/>